<dbReference type="Pfam" id="PF08675">
    <property type="entry name" value="RNA_bind"/>
    <property type="match status" value="1"/>
</dbReference>
<dbReference type="Gene3D" id="3.30.70.330">
    <property type="match status" value="1"/>
</dbReference>
<comment type="caution">
    <text evidence="5">The sequence shown here is derived from an EMBL/GenBank/DDBJ whole genome shotgun (WGS) entry which is preliminary data.</text>
</comment>
<reference evidence="5 6" key="1">
    <citation type="journal article" date="2018" name="Elife">
        <title>Firefly genomes illuminate parallel origins of bioluminescence in beetles.</title>
        <authorList>
            <person name="Fallon T.R."/>
            <person name="Lower S.E."/>
            <person name="Chang C.H."/>
            <person name="Bessho-Uehara M."/>
            <person name="Martin G.J."/>
            <person name="Bewick A.J."/>
            <person name="Behringer M."/>
            <person name="Debat H.J."/>
            <person name="Wong I."/>
            <person name="Day J.C."/>
            <person name="Suvorov A."/>
            <person name="Silva C.J."/>
            <person name="Stanger-Hall K.F."/>
            <person name="Hall D.W."/>
            <person name="Schmitz R.J."/>
            <person name="Nelson D.R."/>
            <person name="Lewis S.M."/>
            <person name="Shigenobu S."/>
            <person name="Bybee S.M."/>
            <person name="Larracuente A.M."/>
            <person name="Oba Y."/>
            <person name="Weng J.K."/>
        </authorList>
    </citation>
    <scope>NUCLEOTIDE SEQUENCE [LARGE SCALE GENOMIC DNA]</scope>
    <source>
        <strain evidence="5">1611_PpyrPB1</strain>
        <tissue evidence="5">Whole body</tissue>
    </source>
</reference>
<dbReference type="SUPFAM" id="SSF54928">
    <property type="entry name" value="RNA-binding domain, RBD"/>
    <property type="match status" value="1"/>
</dbReference>
<dbReference type="SUPFAM" id="SSF53098">
    <property type="entry name" value="Ribonuclease H-like"/>
    <property type="match status" value="1"/>
</dbReference>
<dbReference type="InterPro" id="IPR012337">
    <property type="entry name" value="RNaseH-like_sf"/>
</dbReference>
<dbReference type="InterPro" id="IPR012677">
    <property type="entry name" value="Nucleotide-bd_a/b_plait_sf"/>
</dbReference>
<feature type="region of interest" description="Disordered" evidence="3">
    <location>
        <begin position="592"/>
        <end position="622"/>
    </location>
</feature>
<dbReference type="GO" id="GO:0005634">
    <property type="term" value="C:nucleus"/>
    <property type="evidence" value="ECO:0007669"/>
    <property type="project" value="InterPro"/>
</dbReference>
<accession>A0A5N4A3H9</accession>
<dbReference type="GO" id="GO:0003723">
    <property type="term" value="F:RNA binding"/>
    <property type="evidence" value="ECO:0007669"/>
    <property type="project" value="InterPro"/>
</dbReference>
<keyword evidence="2" id="KW-0175">Coiled coil</keyword>
<feature type="coiled-coil region" evidence="2">
    <location>
        <begin position="749"/>
        <end position="776"/>
    </location>
</feature>
<feature type="domain" description="Poly(A)-specific ribonuclease RNA-binding" evidence="4">
    <location>
        <begin position="429"/>
        <end position="506"/>
    </location>
</feature>
<evidence type="ECO:0000313" key="5">
    <source>
        <dbReference type="EMBL" id="KAB0791885.1"/>
    </source>
</evidence>
<dbReference type="InterPro" id="IPR036867">
    <property type="entry name" value="R3H_dom_sf"/>
</dbReference>
<dbReference type="PANTHER" id="PTHR15092:SF44">
    <property type="entry name" value="POLY(A)-SPECIFIC RIBONUCLEASE PARN"/>
    <property type="match status" value="1"/>
</dbReference>
<dbReference type="EMBL" id="VVIM01000011">
    <property type="protein sequence ID" value="KAB0791885.1"/>
    <property type="molecule type" value="Genomic_DNA"/>
</dbReference>
<organism evidence="5 6">
    <name type="scientific">Photinus pyralis</name>
    <name type="common">Common eastern firefly</name>
    <name type="synonym">Lampyris pyralis</name>
    <dbReference type="NCBI Taxonomy" id="7054"/>
    <lineage>
        <taxon>Eukaryota</taxon>
        <taxon>Metazoa</taxon>
        <taxon>Ecdysozoa</taxon>
        <taxon>Arthropoda</taxon>
        <taxon>Hexapoda</taxon>
        <taxon>Insecta</taxon>
        <taxon>Pterygota</taxon>
        <taxon>Neoptera</taxon>
        <taxon>Endopterygota</taxon>
        <taxon>Coleoptera</taxon>
        <taxon>Polyphaga</taxon>
        <taxon>Elateriformia</taxon>
        <taxon>Elateroidea</taxon>
        <taxon>Lampyridae</taxon>
        <taxon>Lampyrinae</taxon>
        <taxon>Photinus</taxon>
    </lineage>
</organism>
<dbReference type="GO" id="GO:0046872">
    <property type="term" value="F:metal ion binding"/>
    <property type="evidence" value="ECO:0007669"/>
    <property type="project" value="InterPro"/>
</dbReference>
<sequence length="796" mass="91416">MEVTRSNFLQLLPSIKEAIAKCDFIVIDCELTGLNTVNNINAFDTQKQYYEKVRRNSKDFLIIQYGLCMFRYDVDKKVYKQQGYNFYIFQTGANKFVPDHRFLCQSSSLDFLSGSGFDFNKLFKEGISYLNSNEEEKCRASLSDAQKVRANKLHNNSFTPEKCNQAINDEDKELVNNIFNEIRDFIASDKEEHVLPKCNAYIRRLVYQQAEAKLANKASLETRALENRDHVLVVTRLKSKEDREAMNRKVVEREEEQLRQSIGFASVIKAIVESGKLVVGHNMCLDLLHTIHQFLIPLPFEYQEFKEIAHYSFPKILDTKYMSSTAPLRGLIDSTVVAHLLATVQKEPFKIPDIEVEENLEGYTLDNTKQHEAGYDAYITGVSFLAMWNYLHTLNGQSESYPNFSLLDPYCNRLFLMRLQDCPYMNLAGTDVIPSREHIVYLSFPKTWKQNDIFQLFSPFGNVFIAWIDDQSAYIALQRRDQISIVLSTLSQSETYTIMSYAQRQAHLAGDTGLGLLPKQRTRAASEINPSVKKRKMVSEGGGITKEKVTLNLTPFVNKKTKIEKSAQKQTFDEPKDDSVEDECEEDDLYVKSQFPDNSKTNLENSRQYTLPQPPDSGMPPLSVEVDPDAWELEEYNDLELRTMPGFDKMMPKNCSRSTVQTEVQNSIPPEAPDSPDPNLDNMYLLLDPHLRPATPDLDDPSSVSLFEEHKQLAQEYLKVQTELAYLSQRKTKLQETQSLEQQRQRKTIEQLQSEKQALILLKKSLEKQKELLTANIGRPPSDGWVLVPRSDESEL</sequence>
<dbReference type="GO" id="GO:0005737">
    <property type="term" value="C:cytoplasm"/>
    <property type="evidence" value="ECO:0007669"/>
    <property type="project" value="InterPro"/>
</dbReference>
<evidence type="ECO:0000259" key="4">
    <source>
        <dbReference type="Pfam" id="PF08675"/>
    </source>
</evidence>
<dbReference type="PANTHER" id="PTHR15092">
    <property type="entry name" value="POLY A -SPECIFIC RIBONUCLEASE/TARGET OF EGR1, MEMBER 1"/>
    <property type="match status" value="1"/>
</dbReference>
<protein>
    <recommendedName>
        <fullName evidence="4">Poly(A)-specific ribonuclease RNA-binding domain-containing protein</fullName>
    </recommendedName>
</protein>
<dbReference type="Proteomes" id="UP000327044">
    <property type="component" value="Unassembled WGS sequence"/>
</dbReference>
<dbReference type="InterPro" id="IPR036397">
    <property type="entry name" value="RNaseH_sf"/>
</dbReference>
<gene>
    <name evidence="5" type="ORF">PPYR_03685</name>
</gene>
<evidence type="ECO:0000256" key="1">
    <source>
        <dbReference type="ARBA" id="ARBA00008372"/>
    </source>
</evidence>
<dbReference type="AlphaFoldDB" id="A0A5N4A3H9"/>
<dbReference type="CDD" id="cd12428">
    <property type="entry name" value="RRM_PARN"/>
    <property type="match status" value="1"/>
</dbReference>
<dbReference type="Gene3D" id="3.30.420.10">
    <property type="entry name" value="Ribonuclease H-like superfamily/Ribonuclease H"/>
    <property type="match status" value="2"/>
</dbReference>
<dbReference type="GO" id="GO:0004535">
    <property type="term" value="F:poly(A)-specific ribonuclease activity"/>
    <property type="evidence" value="ECO:0007669"/>
    <property type="project" value="InterPro"/>
</dbReference>
<dbReference type="InterPro" id="IPR014789">
    <property type="entry name" value="PolyA-riboNase_RNA-binding"/>
</dbReference>
<dbReference type="InterPro" id="IPR006941">
    <property type="entry name" value="RNase_CAF1"/>
</dbReference>
<keyword evidence="6" id="KW-1185">Reference proteome</keyword>
<dbReference type="GO" id="GO:1990431">
    <property type="term" value="P:priRNA 3'-end processing"/>
    <property type="evidence" value="ECO:0007669"/>
    <property type="project" value="TreeGrafter"/>
</dbReference>
<evidence type="ECO:0000256" key="2">
    <source>
        <dbReference type="SAM" id="Coils"/>
    </source>
</evidence>
<evidence type="ECO:0000313" key="6">
    <source>
        <dbReference type="Proteomes" id="UP000327044"/>
    </source>
</evidence>
<dbReference type="InParanoid" id="A0A5N4A3H9"/>
<comment type="similarity">
    <text evidence="1">Belongs to the CAF1 family.</text>
</comment>
<dbReference type="GO" id="GO:0000289">
    <property type="term" value="P:nuclear-transcribed mRNA poly(A) tail shortening"/>
    <property type="evidence" value="ECO:0007669"/>
    <property type="project" value="TreeGrafter"/>
</dbReference>
<proteinExistence type="inferred from homology"/>
<dbReference type="InterPro" id="IPR051181">
    <property type="entry name" value="CAF1_poly(A)_ribonucleases"/>
</dbReference>
<dbReference type="InterPro" id="IPR035979">
    <property type="entry name" value="RBD_domain_sf"/>
</dbReference>
<dbReference type="SUPFAM" id="SSF82708">
    <property type="entry name" value="R3H domain"/>
    <property type="match status" value="1"/>
</dbReference>
<evidence type="ECO:0000256" key="3">
    <source>
        <dbReference type="SAM" id="MobiDB-lite"/>
    </source>
</evidence>
<name>A0A5N4A3H9_PHOPY</name>
<dbReference type="GO" id="GO:1990432">
    <property type="term" value="P:siRNA 3'-end processing"/>
    <property type="evidence" value="ECO:0007669"/>
    <property type="project" value="TreeGrafter"/>
</dbReference>
<dbReference type="Pfam" id="PF04857">
    <property type="entry name" value="CAF1"/>
    <property type="match status" value="1"/>
</dbReference>
<feature type="compositionally biased region" description="Polar residues" evidence="3">
    <location>
        <begin position="595"/>
        <end position="611"/>
    </location>
</feature>